<comment type="catalytic activity">
    <reaction evidence="12">
        <text>L-arginine + H2O = urea + L-ornithine</text>
        <dbReference type="Rhea" id="RHEA:20569"/>
        <dbReference type="ChEBI" id="CHEBI:15377"/>
        <dbReference type="ChEBI" id="CHEBI:16199"/>
        <dbReference type="ChEBI" id="CHEBI:32682"/>
        <dbReference type="ChEBI" id="CHEBI:46911"/>
        <dbReference type="EC" id="3.5.3.1"/>
    </reaction>
</comment>
<comment type="similarity">
    <text evidence="3">Belongs to the arginase family. Agmatinase subfamily.</text>
</comment>
<evidence type="ECO:0000256" key="16">
    <source>
        <dbReference type="RuleBase" id="RU003684"/>
    </source>
</evidence>
<keyword evidence="7 16" id="KW-0378">Hydrolase</keyword>
<dbReference type="GO" id="GO:0033389">
    <property type="term" value="P:putrescine biosynthetic process from arginine, via agmatine"/>
    <property type="evidence" value="ECO:0007669"/>
    <property type="project" value="TreeGrafter"/>
</dbReference>
<keyword evidence="5" id="KW-0056">Arginine metabolism</keyword>
<dbReference type="GO" id="GO:0046872">
    <property type="term" value="F:metal ion binding"/>
    <property type="evidence" value="ECO:0007669"/>
    <property type="project" value="UniProtKB-KW"/>
</dbReference>
<organism evidence="19 20">
    <name type="scientific">Lolium multiflorum</name>
    <name type="common">Italian ryegrass</name>
    <name type="synonym">Lolium perenne subsp. multiflorum</name>
    <dbReference type="NCBI Taxonomy" id="4521"/>
    <lineage>
        <taxon>Eukaryota</taxon>
        <taxon>Viridiplantae</taxon>
        <taxon>Streptophyta</taxon>
        <taxon>Embryophyta</taxon>
        <taxon>Tracheophyta</taxon>
        <taxon>Spermatophyta</taxon>
        <taxon>Magnoliopsida</taxon>
        <taxon>Liliopsida</taxon>
        <taxon>Poales</taxon>
        <taxon>Poaceae</taxon>
        <taxon>BOP clade</taxon>
        <taxon>Pooideae</taxon>
        <taxon>Poodae</taxon>
        <taxon>Poeae</taxon>
        <taxon>Poeae Chloroplast Group 2 (Poeae type)</taxon>
        <taxon>Loliodinae</taxon>
        <taxon>Loliinae</taxon>
        <taxon>Lolium</taxon>
    </lineage>
</organism>
<evidence type="ECO:0000256" key="14">
    <source>
        <dbReference type="ARBA" id="ARBA00071872"/>
    </source>
</evidence>
<dbReference type="FunFam" id="3.40.50.720:FF:000213">
    <property type="entry name" value="Putative 2-hydroxyacid dehydrogenase"/>
    <property type="match status" value="1"/>
</dbReference>
<evidence type="ECO:0000256" key="13">
    <source>
        <dbReference type="ARBA" id="ARBA00058137"/>
    </source>
</evidence>
<evidence type="ECO:0000256" key="9">
    <source>
        <dbReference type="ARBA" id="ARBA00023002"/>
    </source>
</evidence>
<feature type="domain" description="D-isomer specific 2-hydroxyacid dehydrogenase NAD-binding" evidence="18">
    <location>
        <begin position="468"/>
        <end position="641"/>
    </location>
</feature>
<keyword evidence="9" id="KW-0560">Oxidoreductase</keyword>
<keyword evidence="10" id="KW-0520">NAD</keyword>
<dbReference type="InterPro" id="IPR006139">
    <property type="entry name" value="D-isomer_2_OHA_DH_cat_dom"/>
</dbReference>
<dbReference type="Pfam" id="PF00389">
    <property type="entry name" value="2-Hacid_dh"/>
    <property type="match status" value="1"/>
</dbReference>
<dbReference type="InterPro" id="IPR036291">
    <property type="entry name" value="NAD(P)-bd_dom_sf"/>
</dbReference>
<protein>
    <recommendedName>
        <fullName evidence="14">Arginase 1, mitochondrial</fullName>
        <ecNumber evidence="4">3.5.3.1</ecNumber>
    </recommendedName>
    <alternativeName>
        <fullName evidence="15">Arginine amidohydrolase 1</fullName>
    </alternativeName>
</protein>
<dbReference type="Proteomes" id="UP001231189">
    <property type="component" value="Unassembled WGS sequence"/>
</dbReference>
<dbReference type="Pfam" id="PF02826">
    <property type="entry name" value="2-Hacid_dh_C"/>
    <property type="match status" value="1"/>
</dbReference>
<dbReference type="SUPFAM" id="SSF52283">
    <property type="entry name" value="Formate/glycerate dehydrogenase catalytic domain-like"/>
    <property type="match status" value="1"/>
</dbReference>
<evidence type="ECO:0000256" key="2">
    <source>
        <dbReference type="ARBA" id="ARBA00005098"/>
    </source>
</evidence>
<dbReference type="GO" id="GO:0004053">
    <property type="term" value="F:arginase activity"/>
    <property type="evidence" value="ECO:0007669"/>
    <property type="project" value="UniProtKB-EC"/>
</dbReference>
<keyword evidence="20" id="KW-1185">Reference proteome</keyword>
<dbReference type="Gene3D" id="3.40.50.720">
    <property type="entry name" value="NAD(P)-binding Rossmann-like Domain"/>
    <property type="match status" value="2"/>
</dbReference>
<comment type="cofactor">
    <cofactor evidence="1">
        <name>Mn(2+)</name>
        <dbReference type="ChEBI" id="CHEBI:29035"/>
    </cofactor>
</comment>
<dbReference type="CDD" id="cd11593">
    <property type="entry name" value="Agmatinase-like_2"/>
    <property type="match status" value="1"/>
</dbReference>
<dbReference type="PROSITE" id="PS51409">
    <property type="entry name" value="ARGINASE_2"/>
    <property type="match status" value="1"/>
</dbReference>
<evidence type="ECO:0000259" key="18">
    <source>
        <dbReference type="Pfam" id="PF02826"/>
    </source>
</evidence>
<dbReference type="GO" id="GO:0016616">
    <property type="term" value="F:oxidoreductase activity, acting on the CH-OH group of donors, NAD or NADP as acceptor"/>
    <property type="evidence" value="ECO:0007669"/>
    <property type="project" value="InterPro"/>
</dbReference>
<evidence type="ECO:0000256" key="12">
    <source>
        <dbReference type="ARBA" id="ARBA00047391"/>
    </source>
</evidence>
<proteinExistence type="inferred from homology"/>
<dbReference type="CDD" id="cd12156">
    <property type="entry name" value="HPPR"/>
    <property type="match status" value="1"/>
</dbReference>
<accession>A0AAD8WSJ5</accession>
<name>A0AAD8WSJ5_LOLMU</name>
<evidence type="ECO:0000256" key="1">
    <source>
        <dbReference type="ARBA" id="ARBA00001936"/>
    </source>
</evidence>
<sequence>MGGAAAARWIQRLSAARISTEALQRGQSRVIDASLTLIRERAKLKGELLRAMGSVKASASLLGVPLGHNSSFLQGPAFAPPRIREAIWCGSTNSSTEEGKELNDPRVLTDVGDVPIQEIRDCGVEDDRLMHVISESVKTVMEEDPLRPLVLGGDHSISYPVVRAVSEKLGGPVDILHLDAHPDIYDCFEGNTYSHASSFARIMEGGYARRLLQVGLRSITKEGREQGKRFGVEQYEMRTFSKDREKLENLKLGEGVKGVYVSVDVDCLDPAFAPGVSHIEPGGLSFRDVLNILQNLQGDVVAADVVEFNPQRDTVDGMTAMVAAKLVRELSAKISKKHLRAEQLAMGSTGGDRAILPTVLLFRRPDGAFSAALRERYRILDFRASGETLPAFLAAAAAEPEPPRAAIVVGGGSVLIDVSFLDAVPSLRCVVSTGAGVDHIDLAECARRGIAVGNSGEVYSTDVADYAVGLLIDVLRQVSVAERYVRRGSWPVLGDYPLGSKLGGKRVGIIGLGNIGSRIAKRLEAFGCVIHYNSRKPKDSVSYKYFPNVHNLAAESDILIVACALTKATWHIVNKDVLDALGKDGVIINVGRGAHVDEAELLVALKEGKIAGAGLDVYEHEPKVPAELFSMDNVVLSAHAAVFTEESRSDLWAYTIGNLEAFFSGQPLLSPVHADSLG</sequence>
<evidence type="ECO:0000256" key="11">
    <source>
        <dbReference type="ARBA" id="ARBA00023211"/>
    </source>
</evidence>
<evidence type="ECO:0000259" key="17">
    <source>
        <dbReference type="Pfam" id="PF00389"/>
    </source>
</evidence>
<dbReference type="SUPFAM" id="SSF51735">
    <property type="entry name" value="NAD(P)-binding Rossmann-fold domains"/>
    <property type="match status" value="1"/>
</dbReference>
<evidence type="ECO:0000313" key="20">
    <source>
        <dbReference type="Proteomes" id="UP001231189"/>
    </source>
</evidence>
<dbReference type="InterPro" id="IPR023696">
    <property type="entry name" value="Ureohydrolase_dom_sf"/>
</dbReference>
<keyword evidence="11" id="KW-0464">Manganese</keyword>
<feature type="domain" description="D-isomer specific 2-hydroxyacid dehydrogenase catalytic" evidence="17">
    <location>
        <begin position="415"/>
        <end position="672"/>
    </location>
</feature>
<dbReference type="PANTHER" id="PTHR11358">
    <property type="entry name" value="ARGINASE/AGMATINASE"/>
    <property type="match status" value="1"/>
</dbReference>
<evidence type="ECO:0000256" key="15">
    <source>
        <dbReference type="ARBA" id="ARBA00078159"/>
    </source>
</evidence>
<evidence type="ECO:0000256" key="7">
    <source>
        <dbReference type="ARBA" id="ARBA00022801"/>
    </source>
</evidence>
<keyword evidence="6" id="KW-0479">Metal-binding</keyword>
<dbReference type="GO" id="GO:0008783">
    <property type="term" value="F:agmatinase activity"/>
    <property type="evidence" value="ECO:0007669"/>
    <property type="project" value="TreeGrafter"/>
</dbReference>
<dbReference type="PROSITE" id="PS01053">
    <property type="entry name" value="ARGINASE_1"/>
    <property type="match status" value="1"/>
</dbReference>
<dbReference type="AlphaFoldDB" id="A0AAD8WSJ5"/>
<evidence type="ECO:0000256" key="5">
    <source>
        <dbReference type="ARBA" id="ARBA00022503"/>
    </source>
</evidence>
<dbReference type="Pfam" id="PF00491">
    <property type="entry name" value="Arginase"/>
    <property type="match status" value="1"/>
</dbReference>
<dbReference type="EMBL" id="JAUUTY010000002">
    <property type="protein sequence ID" value="KAK1677206.1"/>
    <property type="molecule type" value="Genomic_DNA"/>
</dbReference>
<dbReference type="PANTHER" id="PTHR11358:SF26">
    <property type="entry name" value="GUANIDINO ACID HYDROLASE, MITOCHONDRIAL"/>
    <property type="match status" value="1"/>
</dbReference>
<evidence type="ECO:0000256" key="4">
    <source>
        <dbReference type="ARBA" id="ARBA00012168"/>
    </source>
</evidence>
<dbReference type="InterPro" id="IPR006035">
    <property type="entry name" value="Ureohydrolase"/>
</dbReference>
<gene>
    <name evidence="19" type="ORF">QYE76_038054</name>
</gene>
<dbReference type="InterPro" id="IPR006140">
    <property type="entry name" value="D-isomer_DH_NAD-bd"/>
</dbReference>
<comment type="pathway">
    <text evidence="2">Nitrogen metabolism; urea cycle; L-ornithine and urea from L-arginine: step 1/1.</text>
</comment>
<evidence type="ECO:0000256" key="10">
    <source>
        <dbReference type="ARBA" id="ARBA00023027"/>
    </source>
</evidence>
<comment type="caution">
    <text evidence="19">The sequence shown here is derived from an EMBL/GenBank/DDBJ whole genome shotgun (WGS) entry which is preliminary data.</text>
</comment>
<dbReference type="EC" id="3.5.3.1" evidence="4"/>
<evidence type="ECO:0000256" key="6">
    <source>
        <dbReference type="ARBA" id="ARBA00022723"/>
    </source>
</evidence>
<keyword evidence="8" id="KW-0521">NADP</keyword>
<comment type="function">
    <text evidence="13">Catalyzes the hydrolysis of L-arginine to urea and L-ornithine. The latter can be utilized in the urea cycle or as a precursor for the synthesis of both polyamines and proline.</text>
</comment>
<evidence type="ECO:0000256" key="3">
    <source>
        <dbReference type="ARBA" id="ARBA00009227"/>
    </source>
</evidence>
<dbReference type="GO" id="GO:0051287">
    <property type="term" value="F:NAD binding"/>
    <property type="evidence" value="ECO:0007669"/>
    <property type="project" value="InterPro"/>
</dbReference>
<dbReference type="InterPro" id="IPR020855">
    <property type="entry name" value="Ureohydrolase_Mn_BS"/>
</dbReference>
<dbReference type="SUPFAM" id="SSF52768">
    <property type="entry name" value="Arginase/deacetylase"/>
    <property type="match status" value="1"/>
</dbReference>
<evidence type="ECO:0000313" key="19">
    <source>
        <dbReference type="EMBL" id="KAK1677206.1"/>
    </source>
</evidence>
<evidence type="ECO:0000256" key="8">
    <source>
        <dbReference type="ARBA" id="ARBA00022857"/>
    </source>
</evidence>
<dbReference type="FunFam" id="3.40.800.10:FF:000007">
    <property type="entry name" value="Arginase 1, mitochondrial"/>
    <property type="match status" value="1"/>
</dbReference>
<reference evidence="19" key="1">
    <citation type="submission" date="2023-07" db="EMBL/GenBank/DDBJ databases">
        <title>A chromosome-level genome assembly of Lolium multiflorum.</title>
        <authorList>
            <person name="Chen Y."/>
            <person name="Copetti D."/>
            <person name="Kolliker R."/>
            <person name="Studer B."/>
        </authorList>
    </citation>
    <scope>NUCLEOTIDE SEQUENCE</scope>
    <source>
        <strain evidence="19">02402/16</strain>
        <tissue evidence="19">Leaf</tissue>
    </source>
</reference>
<dbReference type="Gene3D" id="3.40.800.10">
    <property type="entry name" value="Ureohydrolase domain"/>
    <property type="match status" value="1"/>
</dbReference>